<dbReference type="STRING" id="685588.A0A067SDH9"/>
<dbReference type="Proteomes" id="UP000027222">
    <property type="component" value="Unassembled WGS sequence"/>
</dbReference>
<gene>
    <name evidence="2" type="ORF">GALMADRAFT_82608</name>
</gene>
<keyword evidence="3" id="KW-1185">Reference proteome</keyword>
<evidence type="ECO:0000313" key="3">
    <source>
        <dbReference type="Proteomes" id="UP000027222"/>
    </source>
</evidence>
<evidence type="ECO:0000313" key="2">
    <source>
        <dbReference type="EMBL" id="KDR64843.1"/>
    </source>
</evidence>
<dbReference type="GO" id="GO:0003824">
    <property type="term" value="F:catalytic activity"/>
    <property type="evidence" value="ECO:0007669"/>
    <property type="project" value="InterPro"/>
</dbReference>
<protein>
    <recommendedName>
        <fullName evidence="1">Endonuclease/exonuclease/phosphatase domain-containing protein</fullName>
    </recommendedName>
</protein>
<sequence>VIGTSNHPAWIPMFCPQPVGVAPRCIAFVSKGLVLLRPSLRRDLIDSRDIVLISLYSGRDTFNIMGVYSDADHTAIKLLAEKAYSLPPLVYMGGDFNCHSSEWDPDYRSHGTTAISLLDTASSVGLELPILSNPGPTFISHNPDLRPSVIDLVFVPPAQAVSLTTCLEPELKMRSDHVPISSFVPIRSSRVDASKRSIPLKVQIRFMDDIMSQIEALPGPDLNSPDDVEAAASAVANTFTDAFKRLAVNRSFTSRSTPWWTPECTASLATYQASLADDDWGSFRKLCKETKCKFFDERIAEIAYANKRPWDLMNWVQKRTLPACEALSYQGAPCISLESLWDALHGTYNSASGRAHDLSDLGRIPPMPAREWLPFSMFELTEALSGCSSMSAPGPDHIGWDHLKRFVKKSSVTAATFLRIANGCFQHSHWPSAFKESTSVIIPKPH</sequence>
<evidence type="ECO:0000259" key="1">
    <source>
        <dbReference type="Pfam" id="PF14529"/>
    </source>
</evidence>
<feature type="non-terminal residue" evidence="2">
    <location>
        <position position="1"/>
    </location>
</feature>
<proteinExistence type="predicted"/>
<dbReference type="OrthoDB" id="412006at2759"/>
<dbReference type="Gene3D" id="3.60.10.10">
    <property type="entry name" value="Endonuclease/exonuclease/phosphatase"/>
    <property type="match status" value="1"/>
</dbReference>
<dbReference type="InterPro" id="IPR036691">
    <property type="entry name" value="Endo/exonu/phosph_ase_sf"/>
</dbReference>
<dbReference type="EMBL" id="KL142739">
    <property type="protein sequence ID" value="KDR64843.1"/>
    <property type="molecule type" value="Genomic_DNA"/>
</dbReference>
<dbReference type="Pfam" id="PF14529">
    <property type="entry name" value="Exo_endo_phos_2"/>
    <property type="match status" value="1"/>
</dbReference>
<reference evidence="3" key="1">
    <citation type="journal article" date="2014" name="Proc. Natl. Acad. Sci. U.S.A.">
        <title>Extensive sampling of basidiomycete genomes demonstrates inadequacy of the white-rot/brown-rot paradigm for wood decay fungi.</title>
        <authorList>
            <person name="Riley R."/>
            <person name="Salamov A.A."/>
            <person name="Brown D.W."/>
            <person name="Nagy L.G."/>
            <person name="Floudas D."/>
            <person name="Held B.W."/>
            <person name="Levasseur A."/>
            <person name="Lombard V."/>
            <person name="Morin E."/>
            <person name="Otillar R."/>
            <person name="Lindquist E.A."/>
            <person name="Sun H."/>
            <person name="LaButti K.M."/>
            <person name="Schmutz J."/>
            <person name="Jabbour D."/>
            <person name="Luo H."/>
            <person name="Baker S.E."/>
            <person name="Pisabarro A.G."/>
            <person name="Walton J.D."/>
            <person name="Blanchette R.A."/>
            <person name="Henrissat B."/>
            <person name="Martin F."/>
            <person name="Cullen D."/>
            <person name="Hibbett D.S."/>
            <person name="Grigoriev I.V."/>
        </authorList>
    </citation>
    <scope>NUCLEOTIDE SEQUENCE [LARGE SCALE GENOMIC DNA]</scope>
    <source>
        <strain evidence="3">CBS 339.88</strain>
    </source>
</reference>
<dbReference type="AlphaFoldDB" id="A0A067SDH9"/>
<dbReference type="HOGENOM" id="CLU_022434_3_0_1"/>
<dbReference type="SUPFAM" id="SSF56219">
    <property type="entry name" value="DNase I-like"/>
    <property type="match status" value="1"/>
</dbReference>
<feature type="domain" description="Endonuclease/exonuclease/phosphatase" evidence="1">
    <location>
        <begin position="67"/>
        <end position="180"/>
    </location>
</feature>
<name>A0A067SDH9_GALM3</name>
<accession>A0A067SDH9</accession>
<dbReference type="InterPro" id="IPR005135">
    <property type="entry name" value="Endo/exonuclease/phosphatase"/>
</dbReference>
<organism evidence="2 3">
    <name type="scientific">Galerina marginata (strain CBS 339.88)</name>
    <dbReference type="NCBI Taxonomy" id="685588"/>
    <lineage>
        <taxon>Eukaryota</taxon>
        <taxon>Fungi</taxon>
        <taxon>Dikarya</taxon>
        <taxon>Basidiomycota</taxon>
        <taxon>Agaricomycotina</taxon>
        <taxon>Agaricomycetes</taxon>
        <taxon>Agaricomycetidae</taxon>
        <taxon>Agaricales</taxon>
        <taxon>Agaricineae</taxon>
        <taxon>Strophariaceae</taxon>
        <taxon>Galerina</taxon>
    </lineage>
</organism>